<evidence type="ECO:0008006" key="4">
    <source>
        <dbReference type="Google" id="ProtNLM"/>
    </source>
</evidence>
<protein>
    <recommendedName>
        <fullName evidence="4">DUF2306 domain-containing protein</fullName>
    </recommendedName>
</protein>
<reference evidence="3" key="1">
    <citation type="journal article" date="2019" name="Int. J. Syst. Evol. Microbiol.">
        <title>The Global Catalogue of Microorganisms (GCM) 10K type strain sequencing project: providing services to taxonomists for standard genome sequencing and annotation.</title>
        <authorList>
            <consortium name="The Broad Institute Genomics Platform"/>
            <consortium name="The Broad Institute Genome Sequencing Center for Infectious Disease"/>
            <person name="Wu L."/>
            <person name="Ma J."/>
        </authorList>
    </citation>
    <scope>NUCLEOTIDE SEQUENCE [LARGE SCALE GENOMIC DNA]</scope>
    <source>
        <strain evidence="3">KCTC 42182</strain>
    </source>
</reference>
<organism evidence="2 3">
    <name type="scientific">Ferrovibrio xuzhouensis</name>
    <dbReference type="NCBI Taxonomy" id="1576914"/>
    <lineage>
        <taxon>Bacteria</taxon>
        <taxon>Pseudomonadati</taxon>
        <taxon>Pseudomonadota</taxon>
        <taxon>Alphaproteobacteria</taxon>
        <taxon>Rhodospirillales</taxon>
        <taxon>Rhodospirillaceae</taxon>
        <taxon>Ferrovibrio</taxon>
    </lineage>
</organism>
<evidence type="ECO:0000313" key="2">
    <source>
        <dbReference type="EMBL" id="MFC3674498.1"/>
    </source>
</evidence>
<feature type="transmembrane region" description="Helical" evidence="1">
    <location>
        <begin position="6"/>
        <end position="29"/>
    </location>
</feature>
<keyword evidence="3" id="KW-1185">Reference proteome</keyword>
<accession>A0ABV7VBP4</accession>
<name>A0ABV7VBP4_9PROT</name>
<gene>
    <name evidence="2" type="ORF">ACFOOQ_03025</name>
</gene>
<feature type="transmembrane region" description="Helical" evidence="1">
    <location>
        <begin position="128"/>
        <end position="145"/>
    </location>
</feature>
<sequence length="154" mass="16244">MPIDILLPAHTAVSIIAILIGIPVVAGLLRGRDRPALTAVFLAAAFITSASGFLFPFFQLLPSHVIGAIALLVLAVTVPARRRWPRIHAAGLVASLYLLSFVGIAQAFAKIPALNAIAPGHADWPFQAAQVFVLMLFVGLGIVALRRVARPSLA</sequence>
<feature type="transmembrane region" description="Helical" evidence="1">
    <location>
        <begin position="36"/>
        <end position="55"/>
    </location>
</feature>
<feature type="transmembrane region" description="Helical" evidence="1">
    <location>
        <begin position="61"/>
        <end position="80"/>
    </location>
</feature>
<keyword evidence="1" id="KW-1133">Transmembrane helix</keyword>
<keyword evidence="1" id="KW-0472">Membrane</keyword>
<evidence type="ECO:0000256" key="1">
    <source>
        <dbReference type="SAM" id="Phobius"/>
    </source>
</evidence>
<comment type="caution">
    <text evidence="2">The sequence shown here is derived from an EMBL/GenBank/DDBJ whole genome shotgun (WGS) entry which is preliminary data.</text>
</comment>
<proteinExistence type="predicted"/>
<dbReference type="Proteomes" id="UP001595711">
    <property type="component" value="Unassembled WGS sequence"/>
</dbReference>
<dbReference type="EMBL" id="JBHRYJ010000001">
    <property type="protein sequence ID" value="MFC3674498.1"/>
    <property type="molecule type" value="Genomic_DNA"/>
</dbReference>
<feature type="transmembrane region" description="Helical" evidence="1">
    <location>
        <begin position="87"/>
        <end position="108"/>
    </location>
</feature>
<evidence type="ECO:0000313" key="3">
    <source>
        <dbReference type="Proteomes" id="UP001595711"/>
    </source>
</evidence>
<keyword evidence="1" id="KW-0812">Transmembrane</keyword>
<dbReference type="RefSeq" id="WP_379721582.1">
    <property type="nucleotide sequence ID" value="NZ_JBHRYJ010000001.1"/>
</dbReference>